<feature type="repeat" description="TNFR-Cys" evidence="1">
    <location>
        <begin position="28"/>
        <end position="66"/>
    </location>
</feature>
<feature type="disulfide bond" evidence="1">
    <location>
        <begin position="48"/>
        <end position="66"/>
    </location>
</feature>
<evidence type="ECO:0000313" key="7">
    <source>
        <dbReference type="Proteomes" id="UP001374579"/>
    </source>
</evidence>
<keyword evidence="4" id="KW-0732">Signal</keyword>
<organism evidence="6 7">
    <name type="scientific">Littorina saxatilis</name>
    <dbReference type="NCBI Taxonomy" id="31220"/>
    <lineage>
        <taxon>Eukaryota</taxon>
        <taxon>Metazoa</taxon>
        <taxon>Spiralia</taxon>
        <taxon>Lophotrochozoa</taxon>
        <taxon>Mollusca</taxon>
        <taxon>Gastropoda</taxon>
        <taxon>Caenogastropoda</taxon>
        <taxon>Littorinimorpha</taxon>
        <taxon>Littorinoidea</taxon>
        <taxon>Littorinidae</taxon>
        <taxon>Littorina</taxon>
    </lineage>
</organism>
<feature type="compositionally biased region" description="Low complexity" evidence="2">
    <location>
        <begin position="267"/>
        <end position="277"/>
    </location>
</feature>
<keyword evidence="1" id="KW-1015">Disulfide bond</keyword>
<dbReference type="PROSITE" id="PS50050">
    <property type="entry name" value="TNFR_NGFR_2"/>
    <property type="match status" value="1"/>
</dbReference>
<keyword evidence="3" id="KW-0472">Membrane</keyword>
<name>A0AAN9B640_9CAEN</name>
<dbReference type="Pfam" id="PF00020">
    <property type="entry name" value="TNFR_c6"/>
    <property type="match status" value="1"/>
</dbReference>
<keyword evidence="3" id="KW-0812">Transmembrane</keyword>
<dbReference type="Proteomes" id="UP001374579">
    <property type="component" value="Unassembled WGS sequence"/>
</dbReference>
<dbReference type="PROSITE" id="PS00652">
    <property type="entry name" value="TNFR_NGFR_1"/>
    <property type="match status" value="1"/>
</dbReference>
<keyword evidence="3" id="KW-1133">Transmembrane helix</keyword>
<keyword evidence="7" id="KW-1185">Reference proteome</keyword>
<evidence type="ECO:0000313" key="6">
    <source>
        <dbReference type="EMBL" id="KAK7099522.1"/>
    </source>
</evidence>
<dbReference type="SMART" id="SM00208">
    <property type="entry name" value="TNFR"/>
    <property type="match status" value="1"/>
</dbReference>
<feature type="domain" description="TNFR-Cys" evidence="5">
    <location>
        <begin position="28"/>
        <end position="66"/>
    </location>
</feature>
<proteinExistence type="predicted"/>
<feature type="compositionally biased region" description="Acidic residues" evidence="2">
    <location>
        <begin position="239"/>
        <end position="248"/>
    </location>
</feature>
<feature type="chain" id="PRO_5043040508" description="TNFR-Cys domain-containing protein" evidence="4">
    <location>
        <begin position="27"/>
        <end position="283"/>
    </location>
</feature>
<gene>
    <name evidence="6" type="ORF">V1264_003650</name>
</gene>
<evidence type="ECO:0000256" key="1">
    <source>
        <dbReference type="PROSITE-ProRule" id="PRU00206"/>
    </source>
</evidence>
<evidence type="ECO:0000259" key="5">
    <source>
        <dbReference type="PROSITE" id="PS50050"/>
    </source>
</evidence>
<accession>A0AAN9B640</accession>
<feature type="signal peptide" evidence="4">
    <location>
        <begin position="1"/>
        <end position="26"/>
    </location>
</feature>
<comment type="caution">
    <text evidence="1">Lacks conserved residue(s) required for the propagation of feature annotation.</text>
</comment>
<feature type="disulfide bond" evidence="1">
    <location>
        <begin position="45"/>
        <end position="58"/>
    </location>
</feature>
<dbReference type="AlphaFoldDB" id="A0AAN9B640"/>
<dbReference type="EMBL" id="JBAMIC010000012">
    <property type="protein sequence ID" value="KAK7099522.1"/>
    <property type="molecule type" value="Genomic_DNA"/>
</dbReference>
<evidence type="ECO:0000256" key="4">
    <source>
        <dbReference type="SAM" id="SignalP"/>
    </source>
</evidence>
<dbReference type="InterPro" id="IPR001368">
    <property type="entry name" value="TNFR/NGFR_Cys_rich_reg"/>
</dbReference>
<reference evidence="6 7" key="1">
    <citation type="submission" date="2024-02" db="EMBL/GenBank/DDBJ databases">
        <title>Chromosome-scale genome assembly of the rough periwinkle Littorina saxatilis.</title>
        <authorList>
            <person name="De Jode A."/>
            <person name="Faria R."/>
            <person name="Formenti G."/>
            <person name="Sims Y."/>
            <person name="Smith T.P."/>
            <person name="Tracey A."/>
            <person name="Wood J.M.D."/>
            <person name="Zagrodzka Z.B."/>
            <person name="Johannesson K."/>
            <person name="Butlin R.K."/>
            <person name="Leder E.H."/>
        </authorList>
    </citation>
    <scope>NUCLEOTIDE SEQUENCE [LARGE SCALE GENOMIC DNA]</scope>
    <source>
        <strain evidence="6">Snail1</strain>
        <tissue evidence="6">Muscle</tissue>
    </source>
</reference>
<dbReference type="Gene3D" id="2.10.50.10">
    <property type="entry name" value="Tumor Necrosis Factor Receptor, subunit A, domain 2"/>
    <property type="match status" value="1"/>
</dbReference>
<sequence length="283" mass="31851">MEQHPTMFQSTVVLVLLLTFSCMATARHCGDRHFWDSDRRVCEQCAECPVNEIIDKPCGRHSDTVCRPFREFDNFKQLESLDPPYTSYDYELFPNRNSTRGDQGGHAPRRAGGLQDEPIVQKDDGEYWKNLAFALIGVVCVLIFVATVIVLLACRKLHETAAVKRPEEEDDDDSGYVVIRTIRPPNMVYRPPPPSDFMASPSAMALLRQDQRGPPPSSALRLPPKKGTYKPKRRLLNYDADDVFESEDSSGSRTSRKGPLQPIPERSVSSDSDNVNSANQVHV</sequence>
<evidence type="ECO:0000256" key="2">
    <source>
        <dbReference type="SAM" id="MobiDB-lite"/>
    </source>
</evidence>
<feature type="compositionally biased region" description="Basic residues" evidence="2">
    <location>
        <begin position="223"/>
        <end position="235"/>
    </location>
</feature>
<feature type="transmembrane region" description="Helical" evidence="3">
    <location>
        <begin position="131"/>
        <end position="154"/>
    </location>
</feature>
<feature type="region of interest" description="Disordered" evidence="2">
    <location>
        <begin position="208"/>
        <end position="283"/>
    </location>
</feature>
<protein>
    <recommendedName>
        <fullName evidence="5">TNFR-Cys domain-containing protein</fullName>
    </recommendedName>
</protein>
<evidence type="ECO:0000256" key="3">
    <source>
        <dbReference type="SAM" id="Phobius"/>
    </source>
</evidence>
<comment type="caution">
    <text evidence="6">The sequence shown here is derived from an EMBL/GenBank/DDBJ whole genome shotgun (WGS) entry which is preliminary data.</text>
</comment>